<feature type="compositionally biased region" description="Basic and acidic residues" evidence="2">
    <location>
        <begin position="478"/>
        <end position="488"/>
    </location>
</feature>
<dbReference type="InterPro" id="IPR005082">
    <property type="entry name" value="Peptidase_U9_T4_prohead"/>
</dbReference>
<feature type="coiled-coil region" evidence="1">
    <location>
        <begin position="212"/>
        <end position="246"/>
    </location>
</feature>
<accession>A0A7S5R5R3</accession>
<proteinExistence type="predicted"/>
<evidence type="ECO:0000313" key="3">
    <source>
        <dbReference type="EMBL" id="QIG71467.1"/>
    </source>
</evidence>
<evidence type="ECO:0000313" key="4">
    <source>
        <dbReference type="Proteomes" id="UP000629603"/>
    </source>
</evidence>
<dbReference type="Proteomes" id="UP000629603">
    <property type="component" value="Segment"/>
</dbReference>
<organism evidence="3 4">
    <name type="scientific">Rhizobium phage RHph_TM30</name>
    <dbReference type="NCBI Taxonomy" id="2509764"/>
    <lineage>
        <taxon>Viruses</taxon>
        <taxon>Duplodnaviria</taxon>
        <taxon>Heunggongvirae</taxon>
        <taxon>Uroviricota</taxon>
        <taxon>Caudoviricetes</taxon>
        <taxon>Kleczkowskaviridae</taxon>
        <taxon>Cuauhnahuacvirus</taxon>
        <taxon>Cuauhnahuacvirus TM30</taxon>
    </lineage>
</organism>
<evidence type="ECO:0000256" key="1">
    <source>
        <dbReference type="SAM" id="Coils"/>
    </source>
</evidence>
<gene>
    <name evidence="3" type="ORF">EVB93_380</name>
</gene>
<protein>
    <submittedName>
        <fullName evidence="3">Prohead core scaffolding and protease protein</fullName>
    </submittedName>
</protein>
<name>A0A7S5R5R3_9CAUD</name>
<dbReference type="Pfam" id="PF03420">
    <property type="entry name" value="Peptidase_S77"/>
    <property type="match status" value="1"/>
</dbReference>
<evidence type="ECO:0000256" key="2">
    <source>
        <dbReference type="SAM" id="MobiDB-lite"/>
    </source>
</evidence>
<dbReference type="GO" id="GO:0008233">
    <property type="term" value="F:peptidase activity"/>
    <property type="evidence" value="ECO:0007669"/>
    <property type="project" value="UniProtKB-KW"/>
</dbReference>
<dbReference type="GO" id="GO:0006508">
    <property type="term" value="P:proteolysis"/>
    <property type="evidence" value="ECO:0007669"/>
    <property type="project" value="UniProtKB-KW"/>
</dbReference>
<reference evidence="3 4" key="1">
    <citation type="submission" date="2020-01" db="EMBL/GenBank/DDBJ databases">
        <title>Patterns of diversity and host range of bacteriophage communities associated with bean-nodulatin bacteria.</title>
        <authorList>
            <person name="Vann Cauwenberghe J."/>
            <person name="Santamaria R.I."/>
            <person name="Bustos P."/>
            <person name="Juarez S."/>
            <person name="Gonzalez V."/>
        </authorList>
    </citation>
    <scope>NUCLEOTIDE SEQUENCE [LARGE SCALE GENOMIC DNA]</scope>
</reference>
<sequence length="503" mass="55207">MSEKKLIVDSFNIDPKHMKPWTVMTESEEDRVVDGVNILARVAGPFFTVNGESLNGRFYSDKLWEKAIFESAERMSYGEVLGTIGHEQPLDDQSLLEGKASHKVTKLWIDEDTGVGMGEIQVLNTDAGRNLNALLRGGVRLKVSSRATGEYKGTTKSGSKVVDPDTFKLEGFDFVQRPGVPTAIPVLVESENQDNIDTDDNISENNMSTELLESLSKDKAKLQLALDEALNTVKSKTNEADALSQSIALKDKEIGRLEESVANSNRKVTVLEGQVADLQTTVSGYKDLGTAEQVAKALDEAEAMLVQYKEFGTPEELTEAFNRIDTLVEDYKDLGSPDELSGMLDVVSNYSELGNLEELGSKLESLGKYEALGNPEEIKNLKATLESYAALGTPEDISKAFDMTESIVSKSKDEAFRKDVESIATEFGVKSEAVEAMVKKHGVSETKSLLESIKGDAVADRYDATNKTKKPVQNESLNEDHQESELRTRGGSLTSRLMESFSK</sequence>
<keyword evidence="3" id="KW-0645">Protease</keyword>
<feature type="compositionally biased region" description="Polar residues" evidence="2">
    <location>
        <begin position="491"/>
        <end position="503"/>
    </location>
</feature>
<dbReference type="EMBL" id="MN988521">
    <property type="protein sequence ID" value="QIG71467.1"/>
    <property type="molecule type" value="Genomic_DNA"/>
</dbReference>
<keyword evidence="1" id="KW-0175">Coiled coil</keyword>
<keyword evidence="4" id="KW-1185">Reference proteome</keyword>
<dbReference type="Gene3D" id="1.20.5.340">
    <property type="match status" value="1"/>
</dbReference>
<feature type="region of interest" description="Disordered" evidence="2">
    <location>
        <begin position="462"/>
        <end position="503"/>
    </location>
</feature>
<keyword evidence="3" id="KW-0378">Hydrolase</keyword>